<evidence type="ECO:0000256" key="1">
    <source>
        <dbReference type="SAM" id="Coils"/>
    </source>
</evidence>
<feature type="compositionally biased region" description="Basic and acidic residues" evidence="2">
    <location>
        <begin position="870"/>
        <end position="893"/>
    </location>
</feature>
<dbReference type="OrthoDB" id="8070503at2759"/>
<dbReference type="RefSeq" id="XP_016985858.2">
    <property type="nucleotide sequence ID" value="XM_017130369.2"/>
</dbReference>
<feature type="compositionally biased region" description="Low complexity" evidence="2">
    <location>
        <begin position="492"/>
        <end position="511"/>
    </location>
</feature>
<feature type="region of interest" description="Disordered" evidence="2">
    <location>
        <begin position="1488"/>
        <end position="1601"/>
    </location>
</feature>
<feature type="compositionally biased region" description="Basic and acidic residues" evidence="2">
    <location>
        <begin position="1581"/>
        <end position="1596"/>
    </location>
</feature>
<feature type="compositionally biased region" description="Polar residues" evidence="2">
    <location>
        <begin position="913"/>
        <end position="922"/>
    </location>
</feature>
<evidence type="ECO:0000313" key="3">
    <source>
        <dbReference type="RefSeq" id="XP_016985858.1"/>
    </source>
</evidence>
<feature type="region of interest" description="Disordered" evidence="2">
    <location>
        <begin position="1704"/>
        <end position="1748"/>
    </location>
</feature>
<feature type="region of interest" description="Disordered" evidence="2">
    <location>
        <begin position="263"/>
        <end position="375"/>
    </location>
</feature>
<accession>A0A6P4FES8</accession>
<organism evidence="3">
    <name type="scientific">Drosophila rhopaloa</name>
    <name type="common">Fruit fly</name>
    <dbReference type="NCBI Taxonomy" id="1041015"/>
    <lineage>
        <taxon>Eukaryota</taxon>
        <taxon>Metazoa</taxon>
        <taxon>Ecdysozoa</taxon>
        <taxon>Arthropoda</taxon>
        <taxon>Hexapoda</taxon>
        <taxon>Insecta</taxon>
        <taxon>Pterygota</taxon>
        <taxon>Neoptera</taxon>
        <taxon>Endopterygota</taxon>
        <taxon>Diptera</taxon>
        <taxon>Brachycera</taxon>
        <taxon>Muscomorpha</taxon>
        <taxon>Ephydroidea</taxon>
        <taxon>Drosophilidae</taxon>
        <taxon>Drosophila</taxon>
        <taxon>Sophophora</taxon>
    </lineage>
</organism>
<feature type="compositionally biased region" description="Polar residues" evidence="2">
    <location>
        <begin position="1110"/>
        <end position="1137"/>
    </location>
</feature>
<feature type="region of interest" description="Disordered" evidence="2">
    <location>
        <begin position="1204"/>
        <end position="1276"/>
    </location>
</feature>
<feature type="compositionally biased region" description="Basic residues" evidence="2">
    <location>
        <begin position="180"/>
        <end position="190"/>
    </location>
</feature>
<dbReference type="OMA" id="RPAIVTC"/>
<feature type="compositionally biased region" description="Polar residues" evidence="2">
    <location>
        <begin position="1517"/>
        <end position="1526"/>
    </location>
</feature>
<feature type="region of interest" description="Disordered" evidence="2">
    <location>
        <begin position="1063"/>
        <end position="1168"/>
    </location>
</feature>
<feature type="compositionally biased region" description="Polar residues" evidence="2">
    <location>
        <begin position="659"/>
        <end position="673"/>
    </location>
</feature>
<name>A0A6P4FES8_DRORH</name>
<sequence length="1748" mass="196277">MALQITVNGKFGANLRKPISRLDDPERVRKDLESERRITRLQQVREKSNHLARKIREDVAAEKKRQIDKLEQVKQKELNAWREHVLVKKHQDYRSAVFQVGAAHRAAREENLRIEQQRQEKDEKIQRCRKQALKRSGKASVELRATNGMNLNVEGRATAGTQTPMMEDKENRLASGCHKPSCKGKRKRKTSCGCATTEEEDSSQDDSSILLSQSPVSNRRLQKTPPIILDVEIDDTISETTNNPEGLEINDRFIQTNRKFSHVVRPSEDEGQRRPRFTQISDLVRRTETTATIRTEPGQRNAPDQNPSPSAPPSPTKFLPRSPKKTSERVEAAAPVAAKKSNNKAATGSPKKSVTTSRQQQTAKRTGLKSNPAPAKVIDAGIRRGQKGKAPATLPIITTIQEPSEQEPPRNLQPIPEQNMPSMSNPPMQHCFPPPQAQPYMHPYTQQPMQPYAMPYSMPFPMQNQYPQPHMMYAPQQMMPVQPAVHVPAVTAPPSTATHSTVSTTTFVMSSRQDPKTTQSGRVQFYDHGNKYHRTYDAPSESVQCNEKDATQLTAMDHARIENQLRELREHELDKLRKISNDRGQKALEREQVRRDCAELTEKLDALTQQQPQLLPSDANIIPSHRFADVAARREQKMNEAMEQMLLRPAIITCPEVRTQPSSTTRSKSNVPTAVNVGEPPVQMGRDNLGSTESCCSILLHYVDDQSKQLRSDLKAEQSNSLKSIRLRNLLDRIEKIRGQLLEELKAGESVGSKGDNAQEMINTIRQERADILSERTKTLNERESDLQQKEAILEQRLRKFYKETKSKKSSEGEQAKSSAKEDGPLEIIIKVKSDGTVKQYVPRGKSKAKTKAGTIESEKEVSPGTTESTPREEPQKQPEKANGKRPLPEDQRQNSIDSNSTAYRSLPPVSYRSFNPGTNSMPSPPAAPAPAPLHPLVAQYINRLLGMTRQNVDEMGVSSSYVATPSTSIINSSRNISPCVDAETEGTQRDQDDETVVNEQRMEQVHTFIADNRTFINDLEESIRCQQQLQKDQQDKEKSLQALDQIWNKRLAKNFEDCQSNNKGWEQRTEKMSARGERKNVQGQREREKGPTQGEKDRILEFENRERQQQSSGHQRNSAQQRKGTKESSGGISLSLPTDVPSGKSTSRFVAEKTKSQSTSEDSPARHMERYAQVTENCTKRIAELTDLITKVREEKQRLVEVTLTSNSDGERQSTEYFDLPTGQQQTRCRTLSDRSDSQTPSTSEALPLQKNKPTAASRDSGIADSRPITAQGQVNVDVEPISLGSSTQSNTARGRMKAPPATIRRYSPQLNAEDLAHELSTITEVETPGQSHIVAATPAPKPFPSFDQYARELQLDLARIDADQSQRLQSEFNELVHVINQRTGGSDYREFPSINAYLHNMTSTRIHLEIGQDHEQATVSPAELMRQLRVVNDNMQDFPRRREYLEKLLAKQPADQRELIDSASIEQDSSDSLNVEEELRQRNILQSSFRRRNATDTTLMGQQEVASSTRRESVAPQTNDQPNESGIDPLSGSNFSSDAEQRGPCWHATMHQRQQQADELCSSTTTSSPERHPRRSRLRGGENHSHRSKDDSRLQDASQIGRTLNLREFLTRELLKHRVNAGETSESSDESLRGHFLKSVLHSFSPSSNTQTVGVGLSHATGATNDRQKTSTPVGSFLSIPDKSGSVHSIGSQLFSGESHISLVHYPDGTPPVPYEQQSKQSTNQTRQFSGQISGVKSSHRRSPRK</sequence>
<feature type="compositionally biased region" description="Polar residues" evidence="2">
    <location>
        <begin position="894"/>
        <end position="904"/>
    </location>
</feature>
<feature type="compositionally biased region" description="Low complexity" evidence="2">
    <location>
        <begin position="205"/>
        <end position="214"/>
    </location>
</feature>
<feature type="region of interest" description="Disordered" evidence="2">
    <location>
        <begin position="842"/>
        <end position="931"/>
    </location>
</feature>
<feature type="region of interest" description="Disordered" evidence="2">
    <location>
        <begin position="156"/>
        <end position="223"/>
    </location>
</feature>
<feature type="compositionally biased region" description="Polar residues" evidence="2">
    <location>
        <begin position="1553"/>
        <end position="1570"/>
    </location>
</feature>
<gene>
    <name evidence="3" type="primary">LOC108049241</name>
</gene>
<keyword evidence="1" id="KW-0175">Coiled coil</keyword>
<proteinExistence type="predicted"/>
<feature type="region of interest" description="Disordered" evidence="2">
    <location>
        <begin position="658"/>
        <end position="683"/>
    </location>
</feature>
<protein>
    <submittedName>
        <fullName evidence="3">Uncharacterized protein LOC108049241</fullName>
    </submittedName>
</protein>
<dbReference type="RefSeq" id="XP_016985858.1">
    <property type="nucleotide sequence ID" value="XM_017130369.1"/>
</dbReference>
<feature type="compositionally biased region" description="Polar residues" evidence="2">
    <location>
        <begin position="1497"/>
        <end position="1510"/>
    </location>
</feature>
<evidence type="ECO:0000256" key="2">
    <source>
        <dbReference type="SAM" id="MobiDB-lite"/>
    </source>
</evidence>
<feature type="coiled-coil region" evidence="1">
    <location>
        <begin position="104"/>
        <end position="131"/>
    </location>
</feature>
<feature type="compositionally biased region" description="Polar residues" evidence="2">
    <location>
        <begin position="1718"/>
        <end position="1739"/>
    </location>
</feature>
<feature type="region of interest" description="Disordered" evidence="2">
    <location>
        <begin position="492"/>
        <end position="522"/>
    </location>
</feature>
<feature type="compositionally biased region" description="Polar residues" evidence="2">
    <location>
        <begin position="343"/>
        <end position="364"/>
    </location>
</feature>
<feature type="compositionally biased region" description="Basic and acidic residues" evidence="2">
    <location>
        <begin position="1066"/>
        <end position="1109"/>
    </location>
</feature>
<reference evidence="3" key="1">
    <citation type="submission" date="2025-08" db="UniProtKB">
        <authorList>
            <consortium name="RefSeq"/>
        </authorList>
    </citation>
    <scope>IDENTIFICATION</scope>
</reference>